<feature type="domain" description="HTH tetR-type" evidence="4">
    <location>
        <begin position="11"/>
        <end position="71"/>
    </location>
</feature>
<reference evidence="5 6" key="2">
    <citation type="journal article" date="2002" name="Nucleic Acids Res.">
        <title>Genome sequence of Oceanobacillus iheyensis isolated from the Iheya Ridge and its unexpected adaptive capabilities to extreme environments.</title>
        <authorList>
            <person name="Takami H."/>
            <person name="Takaki Y."/>
            <person name="Uchiyama I."/>
        </authorList>
    </citation>
    <scope>NUCLEOTIDE SEQUENCE [LARGE SCALE GENOMIC DNA]</scope>
    <source>
        <strain evidence="6">DSM 14371 / CIP 107618 / JCM 11309 / KCTC 3954 / HTE831</strain>
    </source>
</reference>
<protein>
    <recommendedName>
        <fullName evidence="4">HTH tetR-type domain-containing protein</fullName>
    </recommendedName>
</protein>
<proteinExistence type="predicted"/>
<dbReference type="PANTHER" id="PTHR43479:SF7">
    <property type="entry name" value="TETR-FAMILY TRANSCRIPTIONAL REGULATOR"/>
    <property type="match status" value="1"/>
</dbReference>
<dbReference type="OrthoDB" id="9810250at2"/>
<dbReference type="GO" id="GO:0003677">
    <property type="term" value="F:DNA binding"/>
    <property type="evidence" value="ECO:0007669"/>
    <property type="project" value="UniProtKB-UniRule"/>
</dbReference>
<keyword evidence="6" id="KW-1185">Reference proteome</keyword>
<evidence type="ECO:0000256" key="3">
    <source>
        <dbReference type="PROSITE-ProRule" id="PRU00335"/>
    </source>
</evidence>
<keyword evidence="1" id="KW-0678">Repressor</keyword>
<feature type="DNA-binding region" description="H-T-H motif" evidence="3">
    <location>
        <begin position="34"/>
        <end position="53"/>
    </location>
</feature>
<dbReference type="Pfam" id="PF14278">
    <property type="entry name" value="TetR_C_8"/>
    <property type="match status" value="1"/>
</dbReference>
<gene>
    <name evidence="5" type="ordered locus">OB3311</name>
</gene>
<reference evidence="5 6" key="1">
    <citation type="journal article" date="2001" name="FEMS Microbiol. Lett.">
        <title>Oceanobacillus iheyensis gen. nov., sp. nov., a deep-sea extremely halotolerant and alkaliphilic species isolated from a depth of 1050 m on the Iheya Ridge.</title>
        <authorList>
            <person name="Lu J."/>
            <person name="Nogi Y."/>
            <person name="Takami H."/>
        </authorList>
    </citation>
    <scope>NUCLEOTIDE SEQUENCE [LARGE SCALE GENOMIC DNA]</scope>
    <source>
        <strain evidence="6">DSM 14371 / CIP 107618 / JCM 11309 / KCTC 3954 / HTE831</strain>
    </source>
</reference>
<dbReference type="PANTHER" id="PTHR43479">
    <property type="entry name" value="ACREF/ENVCD OPERON REPRESSOR-RELATED"/>
    <property type="match status" value="1"/>
</dbReference>
<dbReference type="Proteomes" id="UP000000822">
    <property type="component" value="Chromosome"/>
</dbReference>
<dbReference type="eggNOG" id="COG1309">
    <property type="taxonomic scope" value="Bacteria"/>
</dbReference>
<evidence type="ECO:0000256" key="1">
    <source>
        <dbReference type="ARBA" id="ARBA00022491"/>
    </source>
</evidence>
<keyword evidence="2 3" id="KW-0238">DNA-binding</keyword>
<evidence type="ECO:0000256" key="2">
    <source>
        <dbReference type="ARBA" id="ARBA00023125"/>
    </source>
</evidence>
<dbReference type="RefSeq" id="WP_011067707.1">
    <property type="nucleotide sequence ID" value="NC_004193.1"/>
</dbReference>
<dbReference type="STRING" id="221109.gene:10735563"/>
<dbReference type="PROSITE" id="PS50977">
    <property type="entry name" value="HTH_TETR_2"/>
    <property type="match status" value="1"/>
</dbReference>
<dbReference type="SUPFAM" id="SSF46689">
    <property type="entry name" value="Homeodomain-like"/>
    <property type="match status" value="1"/>
</dbReference>
<dbReference type="HOGENOM" id="CLU_087539_0_5_9"/>
<organism evidence="5 6">
    <name type="scientific">Oceanobacillus iheyensis (strain DSM 14371 / CIP 107618 / JCM 11309 / KCTC 3954 / HTE831)</name>
    <dbReference type="NCBI Taxonomy" id="221109"/>
    <lineage>
        <taxon>Bacteria</taxon>
        <taxon>Bacillati</taxon>
        <taxon>Bacillota</taxon>
        <taxon>Bacilli</taxon>
        <taxon>Bacillales</taxon>
        <taxon>Bacillaceae</taxon>
        <taxon>Oceanobacillus</taxon>
    </lineage>
</organism>
<dbReference type="InterPro" id="IPR039532">
    <property type="entry name" value="TetR_C_Firmicutes"/>
</dbReference>
<accession>Q8ELC0</accession>
<dbReference type="EMBL" id="BA000028">
    <property type="protein sequence ID" value="BAC15267.1"/>
    <property type="molecule type" value="Genomic_DNA"/>
</dbReference>
<evidence type="ECO:0000313" key="5">
    <source>
        <dbReference type="EMBL" id="BAC15267.1"/>
    </source>
</evidence>
<evidence type="ECO:0000259" key="4">
    <source>
        <dbReference type="PROSITE" id="PS50977"/>
    </source>
</evidence>
<name>Q8ELC0_OCEIH</name>
<dbReference type="Pfam" id="PF00440">
    <property type="entry name" value="TetR_N"/>
    <property type="match status" value="1"/>
</dbReference>
<dbReference type="AlphaFoldDB" id="Q8ELC0"/>
<dbReference type="Gene3D" id="1.10.357.10">
    <property type="entry name" value="Tetracycline Repressor, domain 2"/>
    <property type="match status" value="1"/>
</dbReference>
<dbReference type="InterPro" id="IPR009057">
    <property type="entry name" value="Homeodomain-like_sf"/>
</dbReference>
<sequence length="199" mass="23854">MQTNKSTPRKDRTKMHFQQALIALTKEKGFHSVSVKDIVQYAKYNRSTFYIHYRDKFELAEDLLCTNFTLLEESFEKPYKLKREFNTDLLKQGSFHIISSIYNNREFYDLLNYVDTIPKLHTRFPQIILKMYQEKFEFKTINDLPVNMDYFKRYTAYGFFGLLAHWIHTGFQTPQEELIKEVIMLAQTHMASVKYIGKQ</sequence>
<dbReference type="InterPro" id="IPR050624">
    <property type="entry name" value="HTH-type_Tx_Regulator"/>
</dbReference>
<dbReference type="InterPro" id="IPR001647">
    <property type="entry name" value="HTH_TetR"/>
</dbReference>
<dbReference type="KEGG" id="oih:OB3311"/>
<dbReference type="PhylomeDB" id="Q8ELC0"/>
<evidence type="ECO:0000313" key="6">
    <source>
        <dbReference type="Proteomes" id="UP000000822"/>
    </source>
</evidence>